<dbReference type="PANTHER" id="PTHR30026">
    <property type="entry name" value="OUTER MEMBRANE PROTEIN TOLC"/>
    <property type="match status" value="1"/>
</dbReference>
<gene>
    <name evidence="7" type="ORF">ACFSJU_02780</name>
</gene>
<dbReference type="EMBL" id="JBHUHZ010000001">
    <property type="protein sequence ID" value="MFD2161297.1"/>
    <property type="molecule type" value="Genomic_DNA"/>
</dbReference>
<sequence length="485" mass="54489">MLKSIILLAGIAMPVLSKSQSTADTVKLNLQQVIEIAKANSTAAVQAATIRETQYWEYKTFKSNYNPQLSLDGVLPQFSKTNIPVMQPNGAVEFKSVMNDNSQLNLGITQNIGLTGGQIFVGSNMLRFRDFDRRETRFNGNPLIVGFNQPLFAFNPFAWDKKIEPLRFDASQRKYVQDVEIIARDASEYFFNLLIAQINSDIAARNLVNHETLFKIGETKVTLGRLSKDELLRLKLGVLNAKKAVGQANVNAETAILELKSFIGLSSANPIKLILPEKLVAFDVAEEVALREARNNRQQTVEFQRSLLEADKDIAKAKGENGLKANLFGTFGLTNAAADMPGIYRSAKDQQVIKLGFQIPIMDWGRSASRIKTAQANKKLVEASVKQAQIDFDQEIYTQVRQLKMIKEQMGTNAEADKTAAERFEIARKRYLLADLSITDLNIALQEKDQARRDYIQSLKSFWNAYFGLRVLTLYDFANNKRITN</sequence>
<dbReference type="PANTHER" id="PTHR30026:SF20">
    <property type="entry name" value="OUTER MEMBRANE PROTEIN TOLC"/>
    <property type="match status" value="1"/>
</dbReference>
<evidence type="ECO:0000256" key="1">
    <source>
        <dbReference type="ARBA" id="ARBA00004442"/>
    </source>
</evidence>
<reference evidence="8" key="1">
    <citation type="journal article" date="2019" name="Int. J. Syst. Evol. Microbiol.">
        <title>The Global Catalogue of Microorganisms (GCM) 10K type strain sequencing project: providing services to taxonomists for standard genome sequencing and annotation.</title>
        <authorList>
            <consortium name="The Broad Institute Genomics Platform"/>
            <consortium name="The Broad Institute Genome Sequencing Center for Infectious Disease"/>
            <person name="Wu L."/>
            <person name="Ma J."/>
        </authorList>
    </citation>
    <scope>NUCLEOTIDE SEQUENCE [LARGE SCALE GENOMIC DNA]</scope>
    <source>
        <strain evidence="8">KCTC 42217</strain>
    </source>
</reference>
<evidence type="ECO:0000256" key="6">
    <source>
        <dbReference type="SAM" id="SignalP"/>
    </source>
</evidence>
<name>A0ABW4ZHI1_9SPHI</name>
<dbReference type="Gene3D" id="1.20.1600.10">
    <property type="entry name" value="Outer membrane efflux proteins (OEP)"/>
    <property type="match status" value="1"/>
</dbReference>
<dbReference type="InterPro" id="IPR051906">
    <property type="entry name" value="TolC-like"/>
</dbReference>
<evidence type="ECO:0000256" key="5">
    <source>
        <dbReference type="ARBA" id="ARBA00023237"/>
    </source>
</evidence>
<keyword evidence="8" id="KW-1185">Reference proteome</keyword>
<organism evidence="7 8">
    <name type="scientific">Paradesertivirga mongoliensis</name>
    <dbReference type="NCBI Taxonomy" id="2100740"/>
    <lineage>
        <taxon>Bacteria</taxon>
        <taxon>Pseudomonadati</taxon>
        <taxon>Bacteroidota</taxon>
        <taxon>Sphingobacteriia</taxon>
        <taxon>Sphingobacteriales</taxon>
        <taxon>Sphingobacteriaceae</taxon>
        <taxon>Paradesertivirga</taxon>
    </lineage>
</organism>
<dbReference type="SUPFAM" id="SSF56954">
    <property type="entry name" value="Outer membrane efflux proteins (OEP)"/>
    <property type="match status" value="1"/>
</dbReference>
<keyword evidence="5" id="KW-0998">Cell outer membrane</keyword>
<feature type="chain" id="PRO_5047305692" evidence="6">
    <location>
        <begin position="24"/>
        <end position="485"/>
    </location>
</feature>
<evidence type="ECO:0000313" key="7">
    <source>
        <dbReference type="EMBL" id="MFD2161297.1"/>
    </source>
</evidence>
<evidence type="ECO:0000313" key="8">
    <source>
        <dbReference type="Proteomes" id="UP001597387"/>
    </source>
</evidence>
<keyword evidence="2" id="KW-1134">Transmembrane beta strand</keyword>
<keyword evidence="3" id="KW-0812">Transmembrane</keyword>
<dbReference type="Proteomes" id="UP001597387">
    <property type="component" value="Unassembled WGS sequence"/>
</dbReference>
<evidence type="ECO:0000256" key="3">
    <source>
        <dbReference type="ARBA" id="ARBA00022692"/>
    </source>
</evidence>
<keyword evidence="6" id="KW-0732">Signal</keyword>
<keyword evidence="4" id="KW-0472">Membrane</keyword>
<evidence type="ECO:0000256" key="2">
    <source>
        <dbReference type="ARBA" id="ARBA00022452"/>
    </source>
</evidence>
<feature type="signal peptide" evidence="6">
    <location>
        <begin position="1"/>
        <end position="23"/>
    </location>
</feature>
<dbReference type="RefSeq" id="WP_255899690.1">
    <property type="nucleotide sequence ID" value="NZ_JAFMZO010000001.1"/>
</dbReference>
<evidence type="ECO:0000256" key="4">
    <source>
        <dbReference type="ARBA" id="ARBA00023136"/>
    </source>
</evidence>
<protein>
    <submittedName>
        <fullName evidence="7">TolC family protein</fullName>
    </submittedName>
</protein>
<accession>A0ABW4ZHI1</accession>
<proteinExistence type="predicted"/>
<comment type="subcellular location">
    <subcellularLocation>
        <location evidence="1">Cell outer membrane</location>
    </subcellularLocation>
</comment>
<comment type="caution">
    <text evidence="7">The sequence shown here is derived from an EMBL/GenBank/DDBJ whole genome shotgun (WGS) entry which is preliminary data.</text>
</comment>